<protein>
    <recommendedName>
        <fullName evidence="3">Retrotransposon gag domain-containing protein</fullName>
    </recommendedName>
</protein>
<dbReference type="AlphaFoldDB" id="A0ABD2Z1H1"/>
<organism evidence="1 2">
    <name type="scientific">Cinchona calisaya</name>
    <dbReference type="NCBI Taxonomy" id="153742"/>
    <lineage>
        <taxon>Eukaryota</taxon>
        <taxon>Viridiplantae</taxon>
        <taxon>Streptophyta</taxon>
        <taxon>Embryophyta</taxon>
        <taxon>Tracheophyta</taxon>
        <taxon>Spermatophyta</taxon>
        <taxon>Magnoliopsida</taxon>
        <taxon>eudicotyledons</taxon>
        <taxon>Gunneridae</taxon>
        <taxon>Pentapetalae</taxon>
        <taxon>asterids</taxon>
        <taxon>lamiids</taxon>
        <taxon>Gentianales</taxon>
        <taxon>Rubiaceae</taxon>
        <taxon>Cinchonoideae</taxon>
        <taxon>Cinchoneae</taxon>
        <taxon>Cinchona</taxon>
    </lineage>
</organism>
<dbReference type="EMBL" id="JBJUIK010000011">
    <property type="protein sequence ID" value="KAL3512974.1"/>
    <property type="molecule type" value="Genomic_DNA"/>
</dbReference>
<evidence type="ECO:0000313" key="2">
    <source>
        <dbReference type="Proteomes" id="UP001630127"/>
    </source>
</evidence>
<reference evidence="1 2" key="1">
    <citation type="submission" date="2024-11" db="EMBL/GenBank/DDBJ databases">
        <title>A near-complete genome assembly of Cinchona calisaya.</title>
        <authorList>
            <person name="Lian D.C."/>
            <person name="Zhao X.W."/>
            <person name="Wei L."/>
        </authorList>
    </citation>
    <scope>NUCLEOTIDE SEQUENCE [LARGE SCALE GENOMIC DNA]</scope>
    <source>
        <tissue evidence="1">Nenye</tissue>
    </source>
</reference>
<evidence type="ECO:0000313" key="1">
    <source>
        <dbReference type="EMBL" id="KAL3512974.1"/>
    </source>
</evidence>
<evidence type="ECO:0008006" key="3">
    <source>
        <dbReference type="Google" id="ProtNLM"/>
    </source>
</evidence>
<proteinExistence type="predicted"/>
<dbReference type="PANTHER" id="PTHR34222:SF79">
    <property type="entry name" value="RETROVIRUS-RELATED POL POLYPROTEIN FROM TRANSPOSON TNT 1-94"/>
    <property type="match status" value="1"/>
</dbReference>
<gene>
    <name evidence="1" type="ORF">ACH5RR_025691</name>
</gene>
<accession>A0ABD2Z1H1</accession>
<comment type="caution">
    <text evidence="1">The sequence shown here is derived from an EMBL/GenBank/DDBJ whole genome shotgun (WGS) entry which is preliminary data.</text>
</comment>
<dbReference type="PANTHER" id="PTHR34222">
    <property type="entry name" value="GAG_PRE-INTEGRS DOMAIN-CONTAINING PROTEIN"/>
    <property type="match status" value="1"/>
</dbReference>
<sequence>MAERDINNKNSKPVDLVKSIISTTSPYYLHSSDHPSLIFMTTPLSESGDTYFTWRHGFLNCNAVIISWFTNALAKELQGGTAYIDTTVELWADLEEKFTQRVAPRVYNLKGAITLLQQEKSSIFSYYNKLKAIWGELHGLKVVPVGRCRCTCGAANKMQSMREEEKVFDFLIELDEEFKTVRSQISSIDPLPILGRACAIVAHEEKQHLVATNLIPTIEVVALLTKGNESRSKNGDRGYFPSCVHCAKTNHTKSHCFKIIGYPSDWCKPRKRS</sequence>
<dbReference type="Proteomes" id="UP001630127">
    <property type="component" value="Unassembled WGS sequence"/>
</dbReference>
<keyword evidence="2" id="KW-1185">Reference proteome</keyword>
<name>A0ABD2Z1H1_9GENT</name>